<feature type="active site" description="Charge relay system" evidence="5">
    <location>
        <position position="223"/>
    </location>
</feature>
<evidence type="ECO:0000256" key="5">
    <source>
        <dbReference type="PROSITE-ProRule" id="PRU01240"/>
    </source>
</evidence>
<dbReference type="PROSITE" id="PS00137">
    <property type="entry name" value="SUBTILASE_HIS"/>
    <property type="match status" value="1"/>
</dbReference>
<evidence type="ECO:0000313" key="7">
    <source>
        <dbReference type="EMBL" id="SDR98699.1"/>
    </source>
</evidence>
<dbReference type="GO" id="GO:0006508">
    <property type="term" value="P:proteolysis"/>
    <property type="evidence" value="ECO:0007669"/>
    <property type="project" value="UniProtKB-KW"/>
</dbReference>
<dbReference type="InterPro" id="IPR050131">
    <property type="entry name" value="Peptidase_S8_subtilisin-like"/>
</dbReference>
<organism evidence="7 8">
    <name type="scientific">Microlunatus soli</name>
    <dbReference type="NCBI Taxonomy" id="630515"/>
    <lineage>
        <taxon>Bacteria</taxon>
        <taxon>Bacillati</taxon>
        <taxon>Actinomycetota</taxon>
        <taxon>Actinomycetes</taxon>
        <taxon>Propionibacteriales</taxon>
        <taxon>Propionibacteriaceae</taxon>
        <taxon>Microlunatus</taxon>
    </lineage>
</organism>
<dbReference type="PANTHER" id="PTHR43806">
    <property type="entry name" value="PEPTIDASE S8"/>
    <property type="match status" value="1"/>
</dbReference>
<accession>A0A1H1NK56</accession>
<dbReference type="InterPro" id="IPR015500">
    <property type="entry name" value="Peptidase_S8_subtilisin-rel"/>
</dbReference>
<sequence>MLATAGFGGPLDFGSVVEQLQHDPRVEVRQSLRPRSVSAQTLGTTITDHVVVADMPDDVAAELRGHPQVVIEEDHLLQPQELIGGTIDPGVLIPFGVSTSWSLKIVDEADRPVVGATVYLYGSGVPAQGRTDDTGMISISLLNESDAGLRALYVNPQSGYWSMWVDRPQLTSGSLNTVRLQSLGAELPGFPDQQLIGWGQRAMRLESVPAGMTGRGIKVAVVDSGAAVRTHADLGAIHSGMDLTTTPANDQQWIDDTIAHGSHCSGIIAGADNGRGIRGFAPDAELVELRIFPGGRVSSLIDAVDYCIDQQIDVVNMSLGTGGSSQILLQKIAQAKELGVACIVAAGNTGGEVQFPGVSPDVLTVSAIGSQGTFPDNSYHAQQRWSGGTLDHDLFAAQFSCHGPEVDVAGPGVAIVSSVPPDGFAAWDGTSMATPHITGLAALTLAHHPDFAGGALSNRNAARVDHLFDLLRAAATPLSFGDPQRSGAGLPDCLRALGLQPGAQGSFPDAAAADADAIRIALAQLRLQLLAAGLLTEPAGAALVDDGLSERTRIRRGMAELRAQMLAASLSV</sequence>
<evidence type="ECO:0000256" key="4">
    <source>
        <dbReference type="ARBA" id="ARBA00022825"/>
    </source>
</evidence>
<keyword evidence="2 5" id="KW-0645">Protease</keyword>
<dbReference type="PRINTS" id="PR00723">
    <property type="entry name" value="SUBTILISIN"/>
</dbReference>
<evidence type="ECO:0000256" key="3">
    <source>
        <dbReference type="ARBA" id="ARBA00022801"/>
    </source>
</evidence>
<feature type="domain" description="Peptidase S8/S53" evidence="6">
    <location>
        <begin position="214"/>
        <end position="456"/>
    </location>
</feature>
<name>A0A1H1NK56_9ACTN</name>
<dbReference type="InterPro" id="IPR023828">
    <property type="entry name" value="Peptidase_S8_Ser-AS"/>
</dbReference>
<gene>
    <name evidence="7" type="ORF">SAMN04489812_0525</name>
</gene>
<keyword evidence="4 5" id="KW-0720">Serine protease</keyword>
<dbReference type="Proteomes" id="UP000199103">
    <property type="component" value="Chromosome I"/>
</dbReference>
<dbReference type="SUPFAM" id="SSF52743">
    <property type="entry name" value="Subtilisin-like"/>
    <property type="match status" value="1"/>
</dbReference>
<evidence type="ECO:0000313" key="8">
    <source>
        <dbReference type="Proteomes" id="UP000199103"/>
    </source>
</evidence>
<dbReference type="PANTHER" id="PTHR43806:SF11">
    <property type="entry name" value="CEREVISIN-RELATED"/>
    <property type="match status" value="1"/>
</dbReference>
<dbReference type="AlphaFoldDB" id="A0A1H1NK56"/>
<dbReference type="Gene3D" id="3.40.50.200">
    <property type="entry name" value="Peptidase S8/S53 domain"/>
    <property type="match status" value="1"/>
</dbReference>
<feature type="active site" description="Charge relay system" evidence="5">
    <location>
        <position position="431"/>
    </location>
</feature>
<dbReference type="InterPro" id="IPR000209">
    <property type="entry name" value="Peptidase_S8/S53_dom"/>
</dbReference>
<dbReference type="PROSITE" id="PS00138">
    <property type="entry name" value="SUBTILASE_SER"/>
    <property type="match status" value="1"/>
</dbReference>
<protein>
    <submittedName>
        <fullName evidence="7">Subtilase family protein</fullName>
    </submittedName>
</protein>
<comment type="similarity">
    <text evidence="1 5">Belongs to the peptidase S8 family.</text>
</comment>
<keyword evidence="8" id="KW-1185">Reference proteome</keyword>
<dbReference type="GO" id="GO:0004252">
    <property type="term" value="F:serine-type endopeptidase activity"/>
    <property type="evidence" value="ECO:0007669"/>
    <property type="project" value="UniProtKB-UniRule"/>
</dbReference>
<dbReference type="InterPro" id="IPR022398">
    <property type="entry name" value="Peptidase_S8_His-AS"/>
</dbReference>
<evidence type="ECO:0000256" key="2">
    <source>
        <dbReference type="ARBA" id="ARBA00022670"/>
    </source>
</evidence>
<dbReference type="InterPro" id="IPR036852">
    <property type="entry name" value="Peptidase_S8/S53_dom_sf"/>
</dbReference>
<dbReference type="EMBL" id="LT629772">
    <property type="protein sequence ID" value="SDR98699.1"/>
    <property type="molecule type" value="Genomic_DNA"/>
</dbReference>
<reference evidence="7 8" key="1">
    <citation type="submission" date="2016-10" db="EMBL/GenBank/DDBJ databases">
        <authorList>
            <person name="de Groot N.N."/>
        </authorList>
    </citation>
    <scope>NUCLEOTIDE SEQUENCE [LARGE SCALE GENOMIC DNA]</scope>
    <source>
        <strain evidence="7 8">DSM 21800</strain>
    </source>
</reference>
<proteinExistence type="inferred from homology"/>
<dbReference type="PROSITE" id="PS51892">
    <property type="entry name" value="SUBTILASE"/>
    <property type="match status" value="1"/>
</dbReference>
<feature type="active site" description="Charge relay system" evidence="5">
    <location>
        <position position="260"/>
    </location>
</feature>
<evidence type="ECO:0000259" key="6">
    <source>
        <dbReference type="Pfam" id="PF00082"/>
    </source>
</evidence>
<keyword evidence="3 5" id="KW-0378">Hydrolase</keyword>
<dbReference type="Pfam" id="PF00082">
    <property type="entry name" value="Peptidase_S8"/>
    <property type="match status" value="1"/>
</dbReference>
<evidence type="ECO:0000256" key="1">
    <source>
        <dbReference type="ARBA" id="ARBA00011073"/>
    </source>
</evidence>
<dbReference type="STRING" id="630515.SAMN04489812_0525"/>